<sequence>MTVEIFKTNVNTRKYADRLVERIHKTFSMYNANFDLEDCDKILRVQCNSGSIRSHALIMFLKDFGCQAEVLSD</sequence>
<dbReference type="EMBL" id="JAVDUU010000003">
    <property type="protein sequence ID" value="MDR6943560.1"/>
    <property type="molecule type" value="Genomic_DNA"/>
</dbReference>
<name>A0ABU1TFC5_9SPHI</name>
<comment type="caution">
    <text evidence="1">The sequence shown here is derived from an EMBL/GenBank/DDBJ whole genome shotgun (WGS) entry which is preliminary data.</text>
</comment>
<dbReference type="RefSeq" id="WP_310098020.1">
    <property type="nucleotide sequence ID" value="NZ_JAVDUU010000003.1"/>
</dbReference>
<evidence type="ECO:0000313" key="1">
    <source>
        <dbReference type="EMBL" id="MDR6943560.1"/>
    </source>
</evidence>
<reference evidence="1 2" key="1">
    <citation type="submission" date="2023-07" db="EMBL/GenBank/DDBJ databases">
        <title>Sorghum-associated microbial communities from plants grown in Nebraska, USA.</title>
        <authorList>
            <person name="Schachtman D."/>
        </authorList>
    </citation>
    <scope>NUCLEOTIDE SEQUENCE [LARGE SCALE GENOMIC DNA]</scope>
    <source>
        <strain evidence="1 2">3262</strain>
    </source>
</reference>
<organism evidence="1 2">
    <name type="scientific">Mucilaginibacter pocheonensis</name>
    <dbReference type="NCBI Taxonomy" id="398050"/>
    <lineage>
        <taxon>Bacteria</taxon>
        <taxon>Pseudomonadati</taxon>
        <taxon>Bacteroidota</taxon>
        <taxon>Sphingobacteriia</taxon>
        <taxon>Sphingobacteriales</taxon>
        <taxon>Sphingobacteriaceae</taxon>
        <taxon>Mucilaginibacter</taxon>
    </lineage>
</organism>
<proteinExistence type="predicted"/>
<keyword evidence="2" id="KW-1185">Reference proteome</keyword>
<protein>
    <submittedName>
        <fullName evidence="1">Uncharacterized protein YpbB</fullName>
    </submittedName>
</protein>
<accession>A0ABU1TFC5</accession>
<gene>
    <name evidence="1" type="ORF">J2W55_003413</name>
</gene>
<evidence type="ECO:0000313" key="2">
    <source>
        <dbReference type="Proteomes" id="UP001247620"/>
    </source>
</evidence>
<dbReference type="Proteomes" id="UP001247620">
    <property type="component" value="Unassembled WGS sequence"/>
</dbReference>